<name>A0A433DEQ1_9FUNG</name>
<protein>
    <submittedName>
        <fullName evidence="1">Uncharacterized protein</fullName>
    </submittedName>
</protein>
<proteinExistence type="predicted"/>
<dbReference type="OrthoDB" id="10443187at2759"/>
<dbReference type="Proteomes" id="UP000268093">
    <property type="component" value="Unassembled WGS sequence"/>
</dbReference>
<evidence type="ECO:0000313" key="2">
    <source>
        <dbReference type="Proteomes" id="UP000268093"/>
    </source>
</evidence>
<dbReference type="EMBL" id="RBNI01002392">
    <property type="protein sequence ID" value="RUP49342.1"/>
    <property type="molecule type" value="Genomic_DNA"/>
</dbReference>
<sequence length="331" mass="38592">MSDEEDFNLEVLLAELEDYDYIEHIIYSDENSNRVKCYKVIPDNVPDDEYNFVHVVRTKYRPLPFLMETPQVNSKPPVMLQVQIVGTVCWTTLGDYGNWIPKNVPKNEVCPDIRYPTDNIFSAKLSMGLRVDEATKTRLETVDQDIRQELVKTCNEPIEKWNKTGGSGNLLTVKSSLVMLERTWKKYQEEEHKAGNRHKECVPPLTPESDPSYWFRKYAPSYAVVDKDCQPRFFKHDNATGEIAFKRTEIKNGDIVKALVNFKTYLFHKEGQLIGGVMVIFDEVELLERKKQVRLREKLRILKRIIPDFEPSTPTKKGRYKFPSRGTLDDY</sequence>
<reference evidence="1 2" key="1">
    <citation type="journal article" date="2018" name="New Phytol.">
        <title>Phylogenomics of Endogonaceae and evolution of mycorrhizas within Mucoromycota.</title>
        <authorList>
            <person name="Chang Y."/>
            <person name="Desiro A."/>
            <person name="Na H."/>
            <person name="Sandor L."/>
            <person name="Lipzen A."/>
            <person name="Clum A."/>
            <person name="Barry K."/>
            <person name="Grigoriev I.V."/>
            <person name="Martin F.M."/>
            <person name="Stajich J.E."/>
            <person name="Smith M.E."/>
            <person name="Bonito G."/>
            <person name="Spatafora J.W."/>
        </authorList>
    </citation>
    <scope>NUCLEOTIDE SEQUENCE [LARGE SCALE GENOMIC DNA]</scope>
    <source>
        <strain evidence="1 2">GMNB39</strain>
    </source>
</reference>
<evidence type="ECO:0000313" key="1">
    <source>
        <dbReference type="EMBL" id="RUP49342.1"/>
    </source>
</evidence>
<organism evidence="1 2">
    <name type="scientific">Jimgerdemannia flammicorona</name>
    <dbReference type="NCBI Taxonomy" id="994334"/>
    <lineage>
        <taxon>Eukaryota</taxon>
        <taxon>Fungi</taxon>
        <taxon>Fungi incertae sedis</taxon>
        <taxon>Mucoromycota</taxon>
        <taxon>Mucoromycotina</taxon>
        <taxon>Endogonomycetes</taxon>
        <taxon>Endogonales</taxon>
        <taxon>Endogonaceae</taxon>
        <taxon>Jimgerdemannia</taxon>
    </lineage>
</organism>
<dbReference type="AlphaFoldDB" id="A0A433DEQ1"/>
<accession>A0A433DEQ1</accession>
<keyword evidence="2" id="KW-1185">Reference proteome</keyword>
<comment type="caution">
    <text evidence="1">The sequence shown here is derived from an EMBL/GenBank/DDBJ whole genome shotgun (WGS) entry which is preliminary data.</text>
</comment>
<gene>
    <name evidence="1" type="ORF">BC936DRAFT_142756</name>
</gene>